<feature type="compositionally biased region" description="Basic and acidic residues" evidence="1">
    <location>
        <begin position="1"/>
        <end position="14"/>
    </location>
</feature>
<sequence length="556" mass="59487">MRAEGERDDRRDDDGGVDVSTAQGRRKRWRPRPDAPALVALLLGLAGLGYRLVLTLLTLPTSNSDEATFGLAAMHIAAGREHPVFLYGQRYMGMAEAYLAAPLIAVAGPSWPALRLPVLVLHAVFVWLLYLLTRRICSPWFAAFMVGLLALGSERVVRDQLTAVGGRPEAKPAVVLMLLIVVGLAERRIHHRRLAVGLFGLLAGLAVWSDWLVLPYLAVAGLLLLRVSGRELVGWAGVLLVGGFLLGAAPLIHDNLVAPPGQGSLSVLREVNAGTGAHPTWPARLAGGLLESVPLAAGLCPGYGCARATIWYGLLYLPLLVGAVVLAVVAYRRAAGRPAGIRVRPLTHLALLAGAGLTLLAYVRSPLAAIEPLGNARYLSVLQISLPAVLWPLWLAAAHARRGTAGVAGRIGGALAAGALAVLTVATLAATVGFLATSGGLREQERQAQRLADEVRRLGLREVYGEYWTCNRLTFNTGEEVVCAVVDGQLTPGFNRYRPYWARVGRAARPGYVLAVDSPADRRLRALLGDRAEDAKVAELGGYRVYHPETAVRPWR</sequence>
<feature type="transmembrane region" description="Helical" evidence="2">
    <location>
        <begin position="139"/>
        <end position="157"/>
    </location>
</feature>
<dbReference type="RefSeq" id="WP_176730726.1">
    <property type="nucleotide sequence ID" value="NZ_FMCX01000005.1"/>
</dbReference>
<proteinExistence type="predicted"/>
<feature type="transmembrane region" description="Helical" evidence="2">
    <location>
        <begin position="197"/>
        <end position="225"/>
    </location>
</feature>
<reference evidence="4" key="1">
    <citation type="submission" date="2016-06" db="EMBL/GenBank/DDBJ databases">
        <authorList>
            <person name="Varghese N."/>
            <person name="Submissions Spin"/>
        </authorList>
    </citation>
    <scope>NUCLEOTIDE SEQUENCE [LARGE SCALE GENOMIC DNA]</scope>
    <source>
        <strain evidence="4">DSM 44830</strain>
    </source>
</reference>
<feature type="transmembrane region" description="Helical" evidence="2">
    <location>
        <begin position="378"/>
        <end position="399"/>
    </location>
</feature>
<keyword evidence="2" id="KW-0812">Transmembrane</keyword>
<evidence type="ECO:0000256" key="1">
    <source>
        <dbReference type="SAM" id="MobiDB-lite"/>
    </source>
</evidence>
<evidence type="ECO:0000313" key="3">
    <source>
        <dbReference type="EMBL" id="SCF29222.1"/>
    </source>
</evidence>
<feature type="transmembrane region" description="Helical" evidence="2">
    <location>
        <begin position="232"/>
        <end position="252"/>
    </location>
</feature>
<keyword evidence="4" id="KW-1185">Reference proteome</keyword>
<dbReference type="AlphaFoldDB" id="A0A1C4Z8A8"/>
<protein>
    <recommendedName>
        <fullName evidence="5">4-amino-4-deoxy-L-arabinose transferase</fullName>
    </recommendedName>
</protein>
<feature type="region of interest" description="Disordered" evidence="1">
    <location>
        <begin position="1"/>
        <end position="29"/>
    </location>
</feature>
<feature type="transmembrane region" description="Helical" evidence="2">
    <location>
        <begin position="35"/>
        <end position="53"/>
    </location>
</feature>
<organism evidence="3 4">
    <name type="scientific">Micromonospora mirobrigensis</name>
    <dbReference type="NCBI Taxonomy" id="262898"/>
    <lineage>
        <taxon>Bacteria</taxon>
        <taxon>Bacillati</taxon>
        <taxon>Actinomycetota</taxon>
        <taxon>Actinomycetes</taxon>
        <taxon>Micromonosporales</taxon>
        <taxon>Micromonosporaceae</taxon>
        <taxon>Micromonospora</taxon>
    </lineage>
</organism>
<feature type="transmembrane region" description="Helical" evidence="2">
    <location>
        <begin position="116"/>
        <end position="133"/>
    </location>
</feature>
<evidence type="ECO:0000313" key="4">
    <source>
        <dbReference type="Proteomes" id="UP000199504"/>
    </source>
</evidence>
<feature type="transmembrane region" description="Helical" evidence="2">
    <location>
        <begin position="310"/>
        <end position="331"/>
    </location>
</feature>
<feature type="transmembrane region" description="Helical" evidence="2">
    <location>
        <begin position="343"/>
        <end position="363"/>
    </location>
</feature>
<dbReference type="Proteomes" id="UP000199504">
    <property type="component" value="Unassembled WGS sequence"/>
</dbReference>
<accession>A0A1C4Z8A8</accession>
<feature type="transmembrane region" description="Helical" evidence="2">
    <location>
        <begin position="411"/>
        <end position="436"/>
    </location>
</feature>
<evidence type="ECO:0000256" key="2">
    <source>
        <dbReference type="SAM" id="Phobius"/>
    </source>
</evidence>
<dbReference type="STRING" id="262898.GA0070564_105177"/>
<keyword evidence="2" id="KW-1133">Transmembrane helix</keyword>
<evidence type="ECO:0008006" key="5">
    <source>
        <dbReference type="Google" id="ProtNLM"/>
    </source>
</evidence>
<gene>
    <name evidence="3" type="ORF">GA0070564_105177</name>
</gene>
<keyword evidence="2" id="KW-0472">Membrane</keyword>
<dbReference type="EMBL" id="FMCX01000005">
    <property type="protein sequence ID" value="SCF29222.1"/>
    <property type="molecule type" value="Genomic_DNA"/>
</dbReference>
<name>A0A1C4Z8A8_9ACTN</name>